<dbReference type="InterPro" id="IPR003610">
    <property type="entry name" value="CBM5/12"/>
</dbReference>
<name>A0A6J7W9D1_9CAUD</name>
<reference evidence="3" key="1">
    <citation type="submission" date="2020-05" db="EMBL/GenBank/DDBJ databases">
        <authorList>
            <person name="Chiriac C."/>
            <person name="Salcher M."/>
            <person name="Ghai R."/>
            <person name="Kavagutti S V."/>
        </authorList>
    </citation>
    <scope>NUCLEOTIDE SEQUENCE</scope>
</reference>
<dbReference type="EMBL" id="LR798205">
    <property type="protein sequence ID" value="CAB5178553.1"/>
    <property type="molecule type" value="Genomic_DNA"/>
</dbReference>
<evidence type="ECO:0000256" key="1">
    <source>
        <dbReference type="ARBA" id="ARBA00022801"/>
    </source>
</evidence>
<dbReference type="Gene3D" id="2.10.10.20">
    <property type="entry name" value="Carbohydrate-binding module superfamily 5/12"/>
    <property type="match status" value="1"/>
</dbReference>
<proteinExistence type="predicted"/>
<evidence type="ECO:0000313" key="3">
    <source>
        <dbReference type="EMBL" id="CAB5178553.1"/>
    </source>
</evidence>
<sequence>MSQPTAYARLYSFTDWQTVNPTKPLPASELDAELNSIKASSDQVLTNLAIIQRDDGKLANQTVTAESMSASALALILQGSYNPRGAWVASTAYAAGDLAEFNSATYLCLIAHTSTASFATDKLTKWLLIANGALSGGASTVELFSGTGSQTVFNLATSYTNANSAVVFVSGVAQIPTQNFTLSGTVLTFVTAPPAPSVAGQKNVMVRGTGVEAQLAVDAASTQAANAQGYANAASASSSAATASQASALASQTSATTSASTATTQAATATAQANTATTQAGIATAQAGISTTQAGIATTQASNASASASTATTQATNAAASASTASTGASTATTQAGIATTQAGISTTQAGNAATSAASALASLNTFKGQYYGAFASDPALDPLGAAIGTGDLYFNSAANQMRVYDGTAWVAAYVSLGSALLSSNNLSDVASVAAARNNIGAITNGKAIAAAIVFGG</sequence>
<protein>
    <recommendedName>
        <fullName evidence="2">Chitin-binding type-3 domain-containing protein</fullName>
    </recommendedName>
</protein>
<dbReference type="GO" id="GO:0030246">
    <property type="term" value="F:carbohydrate binding"/>
    <property type="evidence" value="ECO:0007669"/>
    <property type="project" value="InterPro"/>
</dbReference>
<dbReference type="InterPro" id="IPR036573">
    <property type="entry name" value="CBM_sf_5/12"/>
</dbReference>
<dbReference type="SUPFAM" id="SSF51055">
    <property type="entry name" value="Carbohydrate binding domain"/>
    <property type="match status" value="1"/>
</dbReference>
<dbReference type="Pfam" id="PF02839">
    <property type="entry name" value="CBM_5_12"/>
    <property type="match status" value="1"/>
</dbReference>
<organism evidence="3">
    <name type="scientific">uncultured Caudovirales phage</name>
    <dbReference type="NCBI Taxonomy" id="2100421"/>
    <lineage>
        <taxon>Viruses</taxon>
        <taxon>Duplodnaviria</taxon>
        <taxon>Heunggongvirae</taxon>
        <taxon>Uroviricota</taxon>
        <taxon>Caudoviricetes</taxon>
        <taxon>Peduoviridae</taxon>
        <taxon>Maltschvirus</taxon>
        <taxon>Maltschvirus maltsch</taxon>
    </lineage>
</organism>
<dbReference type="GO" id="GO:0005576">
    <property type="term" value="C:extracellular region"/>
    <property type="evidence" value="ECO:0007669"/>
    <property type="project" value="InterPro"/>
</dbReference>
<feature type="domain" description="Chitin-binding type-3" evidence="2">
    <location>
        <begin position="86"/>
        <end position="116"/>
    </location>
</feature>
<evidence type="ECO:0000259" key="2">
    <source>
        <dbReference type="Pfam" id="PF02839"/>
    </source>
</evidence>
<keyword evidence="1" id="KW-0378">Hydrolase</keyword>
<gene>
    <name evidence="3" type="ORF">UFOVP156_10</name>
</gene>
<dbReference type="GO" id="GO:0005975">
    <property type="term" value="P:carbohydrate metabolic process"/>
    <property type="evidence" value="ECO:0007669"/>
    <property type="project" value="InterPro"/>
</dbReference>
<dbReference type="GO" id="GO:0004553">
    <property type="term" value="F:hydrolase activity, hydrolyzing O-glycosyl compounds"/>
    <property type="evidence" value="ECO:0007669"/>
    <property type="project" value="InterPro"/>
</dbReference>
<accession>A0A6J7W9D1</accession>